<dbReference type="SUPFAM" id="SSF56747">
    <property type="entry name" value="Prim-pol domain"/>
    <property type="match status" value="1"/>
</dbReference>
<dbReference type="CDD" id="cd04859">
    <property type="entry name" value="Prim_Pol"/>
    <property type="match status" value="1"/>
</dbReference>
<comment type="caution">
    <text evidence="3">The sequence shown here is derived from an EMBL/GenBank/DDBJ whole genome shotgun (WGS) entry which is preliminary data.</text>
</comment>
<dbReference type="AlphaFoldDB" id="A0A4Z1D6V1"/>
<dbReference type="EMBL" id="SRRU01000010">
    <property type="protein sequence ID" value="TGN77383.1"/>
    <property type="molecule type" value="Genomic_DNA"/>
</dbReference>
<gene>
    <name evidence="3" type="ORF">E5082_25605</name>
</gene>
<evidence type="ECO:0000259" key="2">
    <source>
        <dbReference type="SMART" id="SM00943"/>
    </source>
</evidence>
<evidence type="ECO:0000313" key="3">
    <source>
        <dbReference type="EMBL" id="TGN77383.1"/>
    </source>
</evidence>
<feature type="domain" description="DNA primase/polymerase bifunctional N-terminal" evidence="2">
    <location>
        <begin position="18"/>
        <end position="196"/>
    </location>
</feature>
<accession>A0A4Z1D6V1</accession>
<dbReference type="InterPro" id="IPR015330">
    <property type="entry name" value="DNA_primase/pol_bifunc_N"/>
</dbReference>
<dbReference type="GeneID" id="91533525"/>
<dbReference type="Proteomes" id="UP000298513">
    <property type="component" value="Unassembled WGS sequence"/>
</dbReference>
<evidence type="ECO:0000259" key="1">
    <source>
        <dbReference type="SMART" id="SM00942"/>
    </source>
</evidence>
<proteinExistence type="predicted"/>
<dbReference type="RefSeq" id="WP_135793620.1">
    <property type="nucleotide sequence ID" value="NZ_BNBQ01000010.1"/>
</dbReference>
<feature type="domain" description="Primase C-terminal 1" evidence="1">
    <location>
        <begin position="233"/>
        <end position="299"/>
    </location>
</feature>
<protein>
    <submittedName>
        <fullName evidence="3">DNA primase</fullName>
    </submittedName>
</protein>
<dbReference type="SMART" id="SM00943">
    <property type="entry name" value="Prim-Pol"/>
    <property type="match status" value="1"/>
</dbReference>
<dbReference type="Pfam" id="PF09250">
    <property type="entry name" value="Prim-Pol"/>
    <property type="match status" value="1"/>
</dbReference>
<organism evidence="3 4">
    <name type="scientific">Streptomyces griseoluteus</name>
    <dbReference type="NCBI Taxonomy" id="29306"/>
    <lineage>
        <taxon>Bacteria</taxon>
        <taxon>Bacillati</taxon>
        <taxon>Actinomycetota</taxon>
        <taxon>Actinomycetes</taxon>
        <taxon>Kitasatosporales</taxon>
        <taxon>Streptomycetaceae</taxon>
        <taxon>Streptomyces</taxon>
    </lineage>
</organism>
<dbReference type="SMART" id="SM00942">
    <property type="entry name" value="PriCT_1"/>
    <property type="match status" value="1"/>
</dbReference>
<evidence type="ECO:0000313" key="4">
    <source>
        <dbReference type="Proteomes" id="UP000298513"/>
    </source>
</evidence>
<dbReference type="InterPro" id="IPR014820">
    <property type="entry name" value="PriCT_1"/>
</dbReference>
<name>A0A4Z1D6V1_STRGP</name>
<sequence>MSGPLTVELSCLPLLASALTSAERGWPVIPLHPQAKRPAGHPERACPGTGRCAGGHRKPEQRATTNTQLIHATWATRPYNVGIATGPAGLLVVDLDVLKPEEREGAPDGATSLAALCERTGQTVPTTYRVRTARGGEHLYFTAPSGVRLKCSAGRLGPHIDTRAWGGYVVAPGSTTPDGAYEVTDDARVAPLPAWLATLLTEQPKPAAVDLAPVRDGTRAAQVALERECAVITAAVEGGPHGRNNTLHKSACKVARFVAWGHLPRHVAEQAIQAAGEATGLPPAECRTTIRSAIDWVTAHATPREAA</sequence>
<keyword evidence="4" id="KW-1185">Reference proteome</keyword>
<reference evidence="3 4" key="1">
    <citation type="submission" date="2019-04" db="EMBL/GenBank/DDBJ databases">
        <title>Streptomyces sp. nov. Bv016 isolated from bark of Buahinia variegata.</title>
        <authorList>
            <person name="Kanchanasin P."/>
            <person name="Tanasupawat S."/>
            <person name="Yuki M."/>
            <person name="Kudo T."/>
        </authorList>
    </citation>
    <scope>NUCLEOTIDE SEQUENCE [LARGE SCALE GENOMIC DNA]</scope>
    <source>
        <strain evidence="3 4">JCM 4765</strain>
    </source>
</reference>